<evidence type="ECO:0000313" key="2">
    <source>
        <dbReference type="EMBL" id="GAA5193255.1"/>
    </source>
</evidence>
<protein>
    <recommendedName>
        <fullName evidence="1">Putative Flp pilus-assembly TadG-like N-terminal domain-containing protein</fullName>
    </recommendedName>
</protein>
<sequence>MRRLMVPKNDDGERGAIAVLVALLLVVLLGFAALAVDAGMLYSERAQVQNGSDAAALAVAQKCAANTSDPNCSTTSPIASDIANKNANDGLNNIKSINLDLTNRKVTVTAGAQQAGGTPNAVSLFFERVLGVNSTNVLTTSSVQWGSAVAGRTAFPLAYSICQVRGYIGGGLQLLQDHGSGANPSCNYGPSGATVAGGYGWIVQDTGACGGTINLAVSEGGSAPGNSSPGNCAATLQKWADTINAGRDVVVLLPVFDAVTGTGAGAIYHLVSFAAFKVAGWTFSGNNSLPDSFHNTSPDVPSSVSCNGNCRGIIGSFIKYVSLADGYTLGPVDAFGATIVRITN</sequence>
<evidence type="ECO:0000313" key="3">
    <source>
        <dbReference type="Proteomes" id="UP001500200"/>
    </source>
</evidence>
<comment type="caution">
    <text evidence="2">The sequence shown here is derived from an EMBL/GenBank/DDBJ whole genome shotgun (WGS) entry which is preliminary data.</text>
</comment>
<gene>
    <name evidence="2" type="ORF">GCM10023346_17570</name>
</gene>
<reference evidence="3" key="1">
    <citation type="journal article" date="2019" name="Int. J. Syst. Evol. Microbiol.">
        <title>The Global Catalogue of Microorganisms (GCM) 10K type strain sequencing project: providing services to taxonomists for standard genome sequencing and annotation.</title>
        <authorList>
            <consortium name="The Broad Institute Genomics Platform"/>
            <consortium name="The Broad Institute Genome Sequencing Center for Infectious Disease"/>
            <person name="Wu L."/>
            <person name="Ma J."/>
        </authorList>
    </citation>
    <scope>NUCLEOTIDE SEQUENCE [LARGE SCALE GENOMIC DNA]</scope>
    <source>
        <strain evidence="3">JCM 18514</strain>
    </source>
</reference>
<keyword evidence="3" id="KW-1185">Reference proteome</keyword>
<dbReference type="Proteomes" id="UP001500200">
    <property type="component" value="Unassembled WGS sequence"/>
</dbReference>
<dbReference type="Pfam" id="PF13400">
    <property type="entry name" value="Tad"/>
    <property type="match status" value="1"/>
</dbReference>
<feature type="domain" description="Putative Flp pilus-assembly TadG-like N-terminal" evidence="1">
    <location>
        <begin position="15"/>
        <end position="61"/>
    </location>
</feature>
<proteinExistence type="predicted"/>
<dbReference type="RefSeq" id="WP_345448920.1">
    <property type="nucleotide sequence ID" value="NZ_BAABKK010000010.1"/>
</dbReference>
<evidence type="ECO:0000259" key="1">
    <source>
        <dbReference type="Pfam" id="PF13400"/>
    </source>
</evidence>
<organism evidence="2 3">
    <name type="scientific">Arthrobacter gyeryongensis</name>
    <dbReference type="NCBI Taxonomy" id="1650592"/>
    <lineage>
        <taxon>Bacteria</taxon>
        <taxon>Bacillati</taxon>
        <taxon>Actinomycetota</taxon>
        <taxon>Actinomycetes</taxon>
        <taxon>Micrococcales</taxon>
        <taxon>Micrococcaceae</taxon>
        <taxon>Arthrobacter</taxon>
    </lineage>
</organism>
<dbReference type="EMBL" id="BAABKK010000010">
    <property type="protein sequence ID" value="GAA5193255.1"/>
    <property type="molecule type" value="Genomic_DNA"/>
</dbReference>
<dbReference type="InterPro" id="IPR028087">
    <property type="entry name" value="Tad_N"/>
</dbReference>
<accession>A0ABP9SBZ5</accession>
<name>A0ABP9SBZ5_9MICC</name>